<dbReference type="Proteomes" id="UP000055060">
    <property type="component" value="Unassembled WGS sequence"/>
</dbReference>
<accession>A0A0S7BEE6</accession>
<protein>
    <submittedName>
        <fullName evidence="1">Uncharacterized protein</fullName>
    </submittedName>
</protein>
<organism evidence="1">
    <name type="scientific">Longilinea arvoryzae</name>
    <dbReference type="NCBI Taxonomy" id="360412"/>
    <lineage>
        <taxon>Bacteria</taxon>
        <taxon>Bacillati</taxon>
        <taxon>Chloroflexota</taxon>
        <taxon>Anaerolineae</taxon>
        <taxon>Anaerolineales</taxon>
        <taxon>Anaerolineaceae</taxon>
        <taxon>Longilinea</taxon>
    </lineage>
</organism>
<reference evidence="1" key="1">
    <citation type="submission" date="2015-07" db="EMBL/GenBank/DDBJ databases">
        <title>Draft Genome Sequences of Anaerolinea thermolimosa IMO-1, Bellilinea caldifistulae GOMI-1, Leptolinea tardivitalis YMTK-2, Levilinea saccharolytica KIBI-1,Longilinea arvoryzae KOME-1, Previously Described as Members of the Anaerolineaceae (Chloroflexi).</title>
        <authorList>
            <person name="Sekiguchi Y."/>
            <person name="Ohashi A."/>
            <person name="Matsuura N."/>
            <person name="Tourlousse M.D."/>
        </authorList>
    </citation>
    <scope>NUCLEOTIDE SEQUENCE [LARGE SCALE GENOMIC DNA]</scope>
    <source>
        <strain evidence="1">KOME-1</strain>
    </source>
</reference>
<evidence type="ECO:0000313" key="1">
    <source>
        <dbReference type="EMBL" id="GAP13252.1"/>
    </source>
</evidence>
<dbReference type="EMBL" id="DF967972">
    <property type="protein sequence ID" value="GAP13252.1"/>
    <property type="molecule type" value="Genomic_DNA"/>
</dbReference>
<dbReference type="STRING" id="360412.LARV_01003"/>
<gene>
    <name evidence="1" type="ORF">LARV_01003</name>
</gene>
<proteinExistence type="predicted"/>
<sequence length="70" mass="7734">MSLATIAYRVSSDPSFASLLQQSPDEVLQSIGIVLTEEERTALQKILDMPGMINDSLNHILKAEPWVYSA</sequence>
<keyword evidence="2" id="KW-1185">Reference proteome</keyword>
<dbReference type="AlphaFoldDB" id="A0A0S7BEE6"/>
<name>A0A0S7BEE6_9CHLR</name>
<evidence type="ECO:0000313" key="2">
    <source>
        <dbReference type="Proteomes" id="UP000055060"/>
    </source>
</evidence>